<dbReference type="Pfam" id="PF23286">
    <property type="entry name" value="LRR_13"/>
    <property type="match status" value="1"/>
</dbReference>
<evidence type="ECO:0000259" key="5">
    <source>
        <dbReference type="Pfam" id="PF20160"/>
    </source>
</evidence>
<dbReference type="InterPro" id="IPR032675">
    <property type="entry name" value="LRR_dom_sf"/>
</dbReference>
<dbReference type="Pfam" id="PF20160">
    <property type="entry name" value="C-JID"/>
    <property type="match status" value="1"/>
</dbReference>
<keyword evidence="3" id="KW-0611">Plant defense</keyword>
<dbReference type="InterPro" id="IPR001611">
    <property type="entry name" value="Leu-rich_rpt"/>
</dbReference>
<feature type="domain" description="C-JID" evidence="5">
    <location>
        <begin position="319"/>
        <end position="438"/>
    </location>
</feature>
<dbReference type="Gene3D" id="3.80.10.10">
    <property type="entry name" value="Ribonuclease Inhibitor"/>
    <property type="match status" value="2"/>
</dbReference>
<keyword evidence="2" id="KW-0677">Repeat</keyword>
<sequence>MKALEILNFSGCSGLKKFPDIRGNMDHLLELHLASTAIEELPSSIGHLTRLILLDLKSCSKLENFPEVMVDMENLKERLLDGTYIEGLPSSIDRLKGLVLLNLRKCQNLVSLPKGMCKLTSLETLIVSGCSQLNNLPRNLRSLQRLSQLHADGTAITQPPDSIVLLINLQVLIYPGYLSDLKLIEAAIPNDISTLISLKKLDLSRNNFLSIPAGISELTNLKDLRLGHCQSLIIIPELPPSIRDVDAHNCTGLFPSSFSVCTLQGLQFLFYNCSKPVEDQSSDQKRNALQRFPHNDASSSASVSSWNSRVDLASECGIVFKIELPTDWYNDDFLGFALCSILEHLPERIICRLNSDVFYYGDLKDFGHDFHWKGGIVRSEHVWLGYQPCSQLRLFQFNEPNDWNYIEISFEAAHRFNSSASNVVKKCGVCLIYAEDLEGIHPQNRKQLKSRGCNVVERSSDRDGLHGSGMDSSSSGSSQGPSNSPTLKIKRKHPQE</sequence>
<evidence type="ECO:0000256" key="3">
    <source>
        <dbReference type="ARBA" id="ARBA00022821"/>
    </source>
</evidence>
<dbReference type="AlphaFoldDB" id="A0A438IWM7"/>
<dbReference type="PROSITE" id="PS51450">
    <property type="entry name" value="LRR"/>
    <property type="match status" value="1"/>
</dbReference>
<dbReference type="InterPro" id="IPR058546">
    <property type="entry name" value="RPS4B/Roq1-like_LRR"/>
</dbReference>
<gene>
    <name evidence="7" type="primary">N_235</name>
    <name evidence="7" type="ORF">CK203_036124</name>
</gene>
<keyword evidence="1" id="KW-0433">Leucine-rich repeat</keyword>
<dbReference type="InterPro" id="IPR003591">
    <property type="entry name" value="Leu-rich_rpt_typical-subtyp"/>
</dbReference>
<feature type="domain" description="Disease resistance protein RPS4B/Roq1-like leucine-rich repeats" evidence="6">
    <location>
        <begin position="52"/>
        <end position="254"/>
    </location>
</feature>
<dbReference type="EMBL" id="QGNW01000077">
    <property type="protein sequence ID" value="RVX01142.1"/>
    <property type="molecule type" value="Genomic_DNA"/>
</dbReference>
<evidence type="ECO:0000313" key="8">
    <source>
        <dbReference type="Proteomes" id="UP000288805"/>
    </source>
</evidence>
<dbReference type="SUPFAM" id="SSF52058">
    <property type="entry name" value="L domain-like"/>
    <property type="match status" value="1"/>
</dbReference>
<evidence type="ECO:0000259" key="6">
    <source>
        <dbReference type="Pfam" id="PF23286"/>
    </source>
</evidence>
<evidence type="ECO:0000256" key="1">
    <source>
        <dbReference type="ARBA" id="ARBA00022614"/>
    </source>
</evidence>
<evidence type="ECO:0000256" key="4">
    <source>
        <dbReference type="SAM" id="MobiDB-lite"/>
    </source>
</evidence>
<dbReference type="InterPro" id="IPR045344">
    <property type="entry name" value="C-JID"/>
</dbReference>
<dbReference type="PANTHER" id="PTHR47186">
    <property type="entry name" value="LEUCINE-RICH REPEAT-CONTAINING PROTEIN 57"/>
    <property type="match status" value="1"/>
</dbReference>
<accession>A0A438IWM7</accession>
<evidence type="ECO:0000256" key="2">
    <source>
        <dbReference type="ARBA" id="ARBA00022737"/>
    </source>
</evidence>
<name>A0A438IWM7_VITVI</name>
<reference evidence="7 8" key="1">
    <citation type="journal article" date="2018" name="PLoS Genet.">
        <title>Population sequencing reveals clonal diversity and ancestral inbreeding in the grapevine cultivar Chardonnay.</title>
        <authorList>
            <person name="Roach M.J."/>
            <person name="Johnson D.L."/>
            <person name="Bohlmann J."/>
            <person name="van Vuuren H.J."/>
            <person name="Jones S.J."/>
            <person name="Pretorius I.S."/>
            <person name="Schmidt S.A."/>
            <person name="Borneman A.R."/>
        </authorList>
    </citation>
    <scope>NUCLEOTIDE SEQUENCE [LARGE SCALE GENOMIC DNA]</scope>
    <source>
        <strain evidence="8">cv. Chardonnay</strain>
        <tissue evidence="7">Leaf</tissue>
    </source>
</reference>
<dbReference type="Proteomes" id="UP000288805">
    <property type="component" value="Unassembled WGS sequence"/>
</dbReference>
<dbReference type="PANTHER" id="PTHR47186:SF63">
    <property type="entry name" value="C-JID DOMAIN-CONTAINING PROTEIN"/>
    <property type="match status" value="1"/>
</dbReference>
<protein>
    <submittedName>
        <fullName evidence="7">TMV resistance protein N</fullName>
    </submittedName>
</protein>
<evidence type="ECO:0000313" key="7">
    <source>
        <dbReference type="EMBL" id="RVX01142.1"/>
    </source>
</evidence>
<proteinExistence type="predicted"/>
<dbReference type="SMART" id="SM00369">
    <property type="entry name" value="LRR_TYP"/>
    <property type="match status" value="3"/>
</dbReference>
<feature type="region of interest" description="Disordered" evidence="4">
    <location>
        <begin position="448"/>
        <end position="496"/>
    </location>
</feature>
<organism evidence="7 8">
    <name type="scientific">Vitis vinifera</name>
    <name type="common">Grape</name>
    <dbReference type="NCBI Taxonomy" id="29760"/>
    <lineage>
        <taxon>Eukaryota</taxon>
        <taxon>Viridiplantae</taxon>
        <taxon>Streptophyta</taxon>
        <taxon>Embryophyta</taxon>
        <taxon>Tracheophyta</taxon>
        <taxon>Spermatophyta</taxon>
        <taxon>Magnoliopsida</taxon>
        <taxon>eudicotyledons</taxon>
        <taxon>Gunneridae</taxon>
        <taxon>Pentapetalae</taxon>
        <taxon>rosids</taxon>
        <taxon>Vitales</taxon>
        <taxon>Vitaceae</taxon>
        <taxon>Viteae</taxon>
        <taxon>Vitis</taxon>
    </lineage>
</organism>
<comment type="caution">
    <text evidence="7">The sequence shown here is derived from an EMBL/GenBank/DDBJ whole genome shotgun (WGS) entry which is preliminary data.</text>
</comment>
<feature type="compositionally biased region" description="Low complexity" evidence="4">
    <location>
        <begin position="468"/>
        <end position="484"/>
    </location>
</feature>